<evidence type="ECO:0000313" key="2">
    <source>
        <dbReference type="Proteomes" id="UP001165488"/>
    </source>
</evidence>
<keyword evidence="1" id="KW-0808">Transferase</keyword>
<dbReference type="InterPro" id="IPR029063">
    <property type="entry name" value="SAM-dependent_MTases_sf"/>
</dbReference>
<keyword evidence="2" id="KW-1185">Reference proteome</keyword>
<dbReference type="GO" id="GO:0032259">
    <property type="term" value="P:methylation"/>
    <property type="evidence" value="ECO:0007669"/>
    <property type="project" value="UniProtKB-KW"/>
</dbReference>
<proteinExistence type="predicted"/>
<gene>
    <name evidence="1" type="ORF">MM236_01265</name>
</gene>
<comment type="caution">
    <text evidence="1">The sequence shown here is derived from an EMBL/GenBank/DDBJ whole genome shotgun (WGS) entry which is preliminary data.</text>
</comment>
<dbReference type="EMBL" id="JAKZGS010000001">
    <property type="protein sequence ID" value="MCH7396591.1"/>
    <property type="molecule type" value="Genomic_DNA"/>
</dbReference>
<organism evidence="1 2">
    <name type="scientific">Belliella calami</name>
    <dbReference type="NCBI Taxonomy" id="2923436"/>
    <lineage>
        <taxon>Bacteria</taxon>
        <taxon>Pseudomonadati</taxon>
        <taxon>Bacteroidota</taxon>
        <taxon>Cytophagia</taxon>
        <taxon>Cytophagales</taxon>
        <taxon>Cyclobacteriaceae</taxon>
        <taxon>Belliella</taxon>
    </lineage>
</organism>
<dbReference type="RefSeq" id="WP_241273112.1">
    <property type="nucleotide sequence ID" value="NZ_JAKZGS010000001.1"/>
</dbReference>
<evidence type="ECO:0000313" key="1">
    <source>
        <dbReference type="EMBL" id="MCH7396591.1"/>
    </source>
</evidence>
<dbReference type="GO" id="GO:0008168">
    <property type="term" value="F:methyltransferase activity"/>
    <property type="evidence" value="ECO:0007669"/>
    <property type="project" value="UniProtKB-KW"/>
</dbReference>
<dbReference type="Pfam" id="PF13578">
    <property type="entry name" value="Methyltransf_24"/>
    <property type="match status" value="1"/>
</dbReference>
<dbReference type="Proteomes" id="UP001165488">
    <property type="component" value="Unassembled WGS sequence"/>
</dbReference>
<dbReference type="Gene3D" id="3.40.50.150">
    <property type="entry name" value="Vaccinia Virus protein VP39"/>
    <property type="match status" value="1"/>
</dbReference>
<keyword evidence="1" id="KW-0489">Methyltransferase</keyword>
<protein>
    <submittedName>
        <fullName evidence="1">Class I SAM-dependent methyltransferase</fullName>
    </submittedName>
</protein>
<reference evidence="1" key="1">
    <citation type="submission" date="2022-03" db="EMBL/GenBank/DDBJ databases">
        <title>De novo assembled genomes of Belliella spp. (Cyclobacteriaceae) strains.</title>
        <authorList>
            <person name="Szabo A."/>
            <person name="Korponai K."/>
            <person name="Felfoldi T."/>
        </authorList>
    </citation>
    <scope>NUCLEOTIDE SEQUENCE</scope>
    <source>
        <strain evidence="1">DSM 107340</strain>
    </source>
</reference>
<accession>A0ABS9UIZ7</accession>
<name>A0ABS9UIZ7_9BACT</name>
<sequence length="260" mass="30055">MRNKIHPFLSYLKYWLIQEDKYAVQSPSVYNIYTGLLSYLTENKLSDLDLEGIRNSLLRDHSKLEIEDFGAGSKKLQSNLRKTSSVTKYSTSSRKHSQLYQYFCQLTPSEVVLELGTCVGINSRYLSRSCPKGKLYTFEGSTSLFRKAQEHQVEPNTSYILGNLDTTLTNLLKKEEKVDFALIDATHTYNGTKSYFETILPYLSDRSILAIADIHWSKEMESIWQEIKKHPKVSLNLDFYECGIVFFDMALPKESYVLKF</sequence>
<dbReference type="SUPFAM" id="SSF53335">
    <property type="entry name" value="S-adenosyl-L-methionine-dependent methyltransferases"/>
    <property type="match status" value="1"/>
</dbReference>